<organism evidence="8 9">
    <name type="scientific">Dendrobium catenatum</name>
    <dbReference type="NCBI Taxonomy" id="906689"/>
    <lineage>
        <taxon>Eukaryota</taxon>
        <taxon>Viridiplantae</taxon>
        <taxon>Streptophyta</taxon>
        <taxon>Embryophyta</taxon>
        <taxon>Tracheophyta</taxon>
        <taxon>Spermatophyta</taxon>
        <taxon>Magnoliopsida</taxon>
        <taxon>Liliopsida</taxon>
        <taxon>Asparagales</taxon>
        <taxon>Orchidaceae</taxon>
        <taxon>Epidendroideae</taxon>
        <taxon>Malaxideae</taxon>
        <taxon>Dendrobiinae</taxon>
        <taxon>Dendrobium</taxon>
    </lineage>
</organism>
<dbReference type="InterPro" id="IPR033896">
    <property type="entry name" value="MEF2-like_N"/>
</dbReference>
<feature type="transmembrane region" description="Helical" evidence="6">
    <location>
        <begin position="62"/>
        <end position="84"/>
    </location>
</feature>
<keyword evidence="6" id="KW-0812">Transmembrane</keyword>
<dbReference type="AlphaFoldDB" id="A0A2I0WIQ1"/>
<feature type="transmembrane region" description="Helical" evidence="6">
    <location>
        <begin position="96"/>
        <end position="115"/>
    </location>
</feature>
<proteinExistence type="predicted"/>
<dbReference type="GO" id="GO:0000977">
    <property type="term" value="F:RNA polymerase II transcription regulatory region sequence-specific DNA binding"/>
    <property type="evidence" value="ECO:0007669"/>
    <property type="project" value="InterPro"/>
</dbReference>
<dbReference type="SMART" id="SM00432">
    <property type="entry name" value="MADS"/>
    <property type="match status" value="1"/>
</dbReference>
<dbReference type="Pfam" id="PF00319">
    <property type="entry name" value="SRF-TF"/>
    <property type="match status" value="1"/>
</dbReference>
<comment type="subcellular location">
    <subcellularLocation>
        <location evidence="1">Nucleus</location>
    </subcellularLocation>
</comment>
<dbReference type="GO" id="GO:0005634">
    <property type="term" value="C:nucleus"/>
    <property type="evidence" value="ECO:0007669"/>
    <property type="project" value="UniProtKB-SubCell"/>
</dbReference>
<keyword evidence="5" id="KW-0539">Nucleus</keyword>
<dbReference type="CDD" id="cd00265">
    <property type="entry name" value="MADS_MEF2_like"/>
    <property type="match status" value="1"/>
</dbReference>
<evidence type="ECO:0000256" key="2">
    <source>
        <dbReference type="ARBA" id="ARBA00023015"/>
    </source>
</evidence>
<keyword evidence="9" id="KW-1185">Reference proteome</keyword>
<reference evidence="8 9" key="2">
    <citation type="journal article" date="2017" name="Nature">
        <title>The Apostasia genome and the evolution of orchids.</title>
        <authorList>
            <person name="Zhang G.Q."/>
            <person name="Liu K.W."/>
            <person name="Li Z."/>
            <person name="Lohaus R."/>
            <person name="Hsiao Y.Y."/>
            <person name="Niu S.C."/>
            <person name="Wang J.Y."/>
            <person name="Lin Y.C."/>
            <person name="Xu Q."/>
            <person name="Chen L.J."/>
            <person name="Yoshida K."/>
            <person name="Fujiwara S."/>
            <person name="Wang Z.W."/>
            <person name="Zhang Y.Q."/>
            <person name="Mitsuda N."/>
            <person name="Wang M."/>
            <person name="Liu G.H."/>
            <person name="Pecoraro L."/>
            <person name="Huang H.X."/>
            <person name="Xiao X.J."/>
            <person name="Lin M."/>
            <person name="Wu X.Y."/>
            <person name="Wu W.L."/>
            <person name="Chen Y.Y."/>
            <person name="Chang S.B."/>
            <person name="Sakamoto S."/>
            <person name="Ohme-Takagi M."/>
            <person name="Yagi M."/>
            <person name="Zeng S.J."/>
            <person name="Shen C.Y."/>
            <person name="Yeh C.M."/>
            <person name="Luo Y.B."/>
            <person name="Tsai W.C."/>
            <person name="Van de Peer Y."/>
            <person name="Liu Z.J."/>
        </authorList>
    </citation>
    <scope>NUCLEOTIDE SEQUENCE [LARGE SCALE GENOMIC DNA]</scope>
    <source>
        <tissue evidence="8">The whole plant</tissue>
    </source>
</reference>
<evidence type="ECO:0000256" key="3">
    <source>
        <dbReference type="ARBA" id="ARBA00023125"/>
    </source>
</evidence>
<dbReference type="PROSITE" id="PS00350">
    <property type="entry name" value="MADS_BOX_1"/>
    <property type="match status" value="1"/>
</dbReference>
<dbReference type="GO" id="GO:0045944">
    <property type="term" value="P:positive regulation of transcription by RNA polymerase II"/>
    <property type="evidence" value="ECO:0007669"/>
    <property type="project" value="InterPro"/>
</dbReference>
<keyword evidence="6" id="KW-0472">Membrane</keyword>
<reference evidence="8 9" key="1">
    <citation type="journal article" date="2016" name="Sci. Rep.">
        <title>The Dendrobium catenatum Lindl. genome sequence provides insights into polysaccharide synthase, floral development and adaptive evolution.</title>
        <authorList>
            <person name="Zhang G.Q."/>
            <person name="Xu Q."/>
            <person name="Bian C."/>
            <person name="Tsai W.C."/>
            <person name="Yeh C.M."/>
            <person name="Liu K.W."/>
            <person name="Yoshida K."/>
            <person name="Zhang L.S."/>
            <person name="Chang S.B."/>
            <person name="Chen F."/>
            <person name="Shi Y."/>
            <person name="Su Y.Y."/>
            <person name="Zhang Y.Q."/>
            <person name="Chen L.J."/>
            <person name="Yin Y."/>
            <person name="Lin M."/>
            <person name="Huang H."/>
            <person name="Deng H."/>
            <person name="Wang Z.W."/>
            <person name="Zhu S.L."/>
            <person name="Zhao X."/>
            <person name="Deng C."/>
            <person name="Niu S.C."/>
            <person name="Huang J."/>
            <person name="Wang M."/>
            <person name="Liu G.H."/>
            <person name="Yang H.J."/>
            <person name="Xiao X.J."/>
            <person name="Hsiao Y.Y."/>
            <person name="Wu W.L."/>
            <person name="Chen Y.Y."/>
            <person name="Mitsuda N."/>
            <person name="Ohme-Takagi M."/>
            <person name="Luo Y.B."/>
            <person name="Van de Peer Y."/>
            <person name="Liu Z.J."/>
        </authorList>
    </citation>
    <scope>NUCLEOTIDE SEQUENCE [LARGE SCALE GENOMIC DNA]</scope>
    <source>
        <tissue evidence="8">The whole plant</tissue>
    </source>
</reference>
<dbReference type="PANTHER" id="PTHR48019">
    <property type="entry name" value="SERUM RESPONSE FACTOR HOMOLOG"/>
    <property type="match status" value="1"/>
</dbReference>
<dbReference type="PROSITE" id="PS50066">
    <property type="entry name" value="MADS_BOX_2"/>
    <property type="match status" value="1"/>
</dbReference>
<sequence>MGRGRVELKLIENKINRQVTFSKRRNGLMKKAFELSVLCDAEVALIIFSSSGKLFEFGSPEYTLSLSISCFFYSFTLQIQIFFYDVISVINYCFSVRFFLLIPTSFHCFFHRFLFFRSYCFSKFQSPRNGCWVSRCFPLCFSLLTCSWSGRMEVFFSLII</sequence>
<feature type="domain" description="MADS-box" evidence="7">
    <location>
        <begin position="1"/>
        <end position="61"/>
    </location>
</feature>
<dbReference type="InterPro" id="IPR002100">
    <property type="entry name" value="TF_MADSbox"/>
</dbReference>
<name>A0A2I0WIQ1_9ASPA</name>
<dbReference type="SUPFAM" id="SSF55455">
    <property type="entry name" value="SRF-like"/>
    <property type="match status" value="1"/>
</dbReference>
<dbReference type="Proteomes" id="UP000233837">
    <property type="component" value="Unassembled WGS sequence"/>
</dbReference>
<dbReference type="SMR" id="A0A2I0WIQ1"/>
<dbReference type="InterPro" id="IPR050142">
    <property type="entry name" value="MADS-box/MEF2_TF"/>
</dbReference>
<dbReference type="STRING" id="906689.A0A2I0WIQ1"/>
<dbReference type="InterPro" id="IPR036879">
    <property type="entry name" value="TF_MADSbox_sf"/>
</dbReference>
<accession>A0A2I0WIQ1</accession>
<gene>
    <name evidence="8" type="primary">MADS6</name>
    <name evidence="8" type="ORF">MA16_Dca011305</name>
</gene>
<evidence type="ECO:0000259" key="7">
    <source>
        <dbReference type="PROSITE" id="PS50066"/>
    </source>
</evidence>
<evidence type="ECO:0000313" key="8">
    <source>
        <dbReference type="EMBL" id="PKU75529.1"/>
    </source>
</evidence>
<dbReference type="PRINTS" id="PR00404">
    <property type="entry name" value="MADSDOMAIN"/>
</dbReference>
<evidence type="ECO:0000256" key="5">
    <source>
        <dbReference type="ARBA" id="ARBA00023242"/>
    </source>
</evidence>
<evidence type="ECO:0000256" key="4">
    <source>
        <dbReference type="ARBA" id="ARBA00023163"/>
    </source>
</evidence>
<evidence type="ECO:0000313" key="9">
    <source>
        <dbReference type="Proteomes" id="UP000233837"/>
    </source>
</evidence>
<keyword evidence="4" id="KW-0804">Transcription</keyword>
<evidence type="ECO:0000256" key="6">
    <source>
        <dbReference type="SAM" id="Phobius"/>
    </source>
</evidence>
<evidence type="ECO:0000256" key="1">
    <source>
        <dbReference type="ARBA" id="ARBA00004123"/>
    </source>
</evidence>
<protein>
    <submittedName>
        <fullName evidence="8">MADS-box transcription factor 6</fullName>
    </submittedName>
</protein>
<dbReference type="Gene3D" id="3.40.1810.10">
    <property type="entry name" value="Transcription factor, MADS-box"/>
    <property type="match status" value="1"/>
</dbReference>
<dbReference type="EMBL" id="KZ502593">
    <property type="protein sequence ID" value="PKU75529.1"/>
    <property type="molecule type" value="Genomic_DNA"/>
</dbReference>
<dbReference type="GO" id="GO:0046983">
    <property type="term" value="F:protein dimerization activity"/>
    <property type="evidence" value="ECO:0007669"/>
    <property type="project" value="InterPro"/>
</dbReference>
<keyword evidence="3" id="KW-0238">DNA-binding</keyword>
<keyword evidence="6" id="KW-1133">Transmembrane helix</keyword>
<keyword evidence="2" id="KW-0805">Transcription regulation</keyword>